<gene>
    <name evidence="1" type="ORF">ND2E_1634</name>
</gene>
<keyword evidence="1" id="KW-0067">ATP-binding</keyword>
<dbReference type="AlphaFoldDB" id="A0A099KW75"/>
<organism evidence="1 2">
    <name type="scientific">Colwellia psychrerythraea</name>
    <name type="common">Vibrio psychroerythus</name>
    <dbReference type="NCBI Taxonomy" id="28229"/>
    <lineage>
        <taxon>Bacteria</taxon>
        <taxon>Pseudomonadati</taxon>
        <taxon>Pseudomonadota</taxon>
        <taxon>Gammaproteobacteria</taxon>
        <taxon>Alteromonadales</taxon>
        <taxon>Colwelliaceae</taxon>
        <taxon>Colwellia</taxon>
    </lineage>
</organism>
<name>A0A099KW75_COLPS</name>
<evidence type="ECO:0000313" key="2">
    <source>
        <dbReference type="Proteomes" id="UP000029843"/>
    </source>
</evidence>
<dbReference type="RefSeq" id="WP_033092403.1">
    <property type="nucleotide sequence ID" value="NZ_JQED01000005.1"/>
</dbReference>
<dbReference type="InterPro" id="IPR036890">
    <property type="entry name" value="HATPase_C_sf"/>
</dbReference>
<dbReference type="Gene3D" id="3.30.565.10">
    <property type="entry name" value="Histidine kinase-like ATPase, C-terminal domain"/>
    <property type="match status" value="1"/>
</dbReference>
<proteinExistence type="predicted"/>
<dbReference type="SUPFAM" id="SSF55874">
    <property type="entry name" value="ATPase domain of HSP90 chaperone/DNA topoisomerase II/histidine kinase"/>
    <property type="match status" value="1"/>
</dbReference>
<accession>A0A099KW75</accession>
<evidence type="ECO:0000313" key="1">
    <source>
        <dbReference type="EMBL" id="KGJ94445.1"/>
    </source>
</evidence>
<protein>
    <submittedName>
        <fullName evidence="1">ATP-binding region ATPase domain protein</fullName>
    </submittedName>
</protein>
<dbReference type="GO" id="GO:0005524">
    <property type="term" value="F:ATP binding"/>
    <property type="evidence" value="ECO:0007669"/>
    <property type="project" value="UniProtKB-KW"/>
</dbReference>
<dbReference type="OrthoDB" id="1931120at2"/>
<dbReference type="Proteomes" id="UP000029843">
    <property type="component" value="Unassembled WGS sequence"/>
</dbReference>
<dbReference type="EMBL" id="JQED01000005">
    <property type="protein sequence ID" value="KGJ94445.1"/>
    <property type="molecule type" value="Genomic_DNA"/>
</dbReference>
<keyword evidence="1" id="KW-0547">Nucleotide-binding</keyword>
<dbReference type="PATRIC" id="fig|28229.4.peg.640"/>
<reference evidence="1 2" key="1">
    <citation type="submission" date="2014-08" db="EMBL/GenBank/DDBJ databases">
        <title>Genomic and Phenotypic Diversity of Colwellia psychrerythraea strains from Disparate Marine Basins.</title>
        <authorList>
            <person name="Techtmann S.M."/>
            <person name="Stelling S.C."/>
            <person name="Utturkar S.M."/>
            <person name="Alshibli N."/>
            <person name="Harris A."/>
            <person name="Brown S.D."/>
            <person name="Hazen T.C."/>
        </authorList>
    </citation>
    <scope>NUCLEOTIDE SEQUENCE [LARGE SCALE GENOMIC DNA]</scope>
    <source>
        <strain evidence="1 2">ND2E</strain>
    </source>
</reference>
<sequence length="99" mass="11040">MRDEPKQSNKSNKREENLCARIALNTFLNIREQAVIDMADSGKAVDNKNMTQIFVPLFTTKKEGSDIGLALTKQLMLAQDSKVAVRNNKQGDATYSCAF</sequence>
<comment type="caution">
    <text evidence="1">The sequence shown here is derived from an EMBL/GenBank/DDBJ whole genome shotgun (WGS) entry which is preliminary data.</text>
</comment>